<protein>
    <submittedName>
        <fullName evidence="1">Uncharacterized protein</fullName>
    </submittedName>
</protein>
<organism evidence="1 2">
    <name type="scientific">Candidatus Giovannonibacteria bacterium GW2011_GWA2_44_26</name>
    <dbReference type="NCBI Taxonomy" id="1618648"/>
    <lineage>
        <taxon>Bacteria</taxon>
        <taxon>Candidatus Giovannoniibacteriota</taxon>
    </lineage>
</organism>
<proteinExistence type="predicted"/>
<dbReference type="AlphaFoldDB" id="A0A0G1L490"/>
<accession>A0A0G1L490</accession>
<evidence type="ECO:0000313" key="1">
    <source>
        <dbReference type="EMBL" id="KKT63407.1"/>
    </source>
</evidence>
<comment type="caution">
    <text evidence="1">The sequence shown here is derived from an EMBL/GenBank/DDBJ whole genome shotgun (WGS) entry which is preliminary data.</text>
</comment>
<dbReference type="Proteomes" id="UP000033945">
    <property type="component" value="Unassembled WGS sequence"/>
</dbReference>
<dbReference type="EMBL" id="LCIT01000004">
    <property type="protein sequence ID" value="KKT63407.1"/>
    <property type="molecule type" value="Genomic_DNA"/>
</dbReference>
<name>A0A0G1L490_9BACT</name>
<reference evidence="1 2" key="1">
    <citation type="journal article" date="2015" name="Nature">
        <title>rRNA introns, odd ribosomes, and small enigmatic genomes across a large radiation of phyla.</title>
        <authorList>
            <person name="Brown C.T."/>
            <person name="Hug L.A."/>
            <person name="Thomas B.C."/>
            <person name="Sharon I."/>
            <person name="Castelle C.J."/>
            <person name="Singh A."/>
            <person name="Wilkins M.J."/>
            <person name="Williams K.H."/>
            <person name="Banfield J.F."/>
        </authorList>
    </citation>
    <scope>NUCLEOTIDE SEQUENCE [LARGE SCALE GENOMIC DNA]</scope>
</reference>
<gene>
    <name evidence="1" type="ORF">UW55_C0004G0040</name>
</gene>
<evidence type="ECO:0000313" key="2">
    <source>
        <dbReference type="Proteomes" id="UP000033945"/>
    </source>
</evidence>
<sequence length="64" mass="7192">MEIGDEIVIKCKVVDFDANPHGAAIKVELKGFIDHATLSTLRAYGKSVRFWIHRLDQPEVVVSK</sequence>